<dbReference type="PANTHER" id="PTHR10746:SF6">
    <property type="entry name" value="LARGE RIBOSOMAL SUBUNIT PROTEIN UL4M"/>
    <property type="match status" value="1"/>
</dbReference>
<evidence type="ECO:0000313" key="5">
    <source>
        <dbReference type="EMBL" id="QEM01747.1"/>
    </source>
</evidence>
<comment type="similarity">
    <text evidence="1">Belongs to the universal ribosomal protein uL4 family.</text>
</comment>
<dbReference type="GO" id="GO:0003735">
    <property type="term" value="F:structural constituent of ribosome"/>
    <property type="evidence" value="ECO:0007669"/>
    <property type="project" value="InterPro"/>
</dbReference>
<proteinExistence type="inferred from homology"/>
<accession>A0A5C1H808</accession>
<reference evidence="5" key="1">
    <citation type="journal article" date="2019" name="Genome Biol. Evol.">
        <title>Nephromyces represents a diverse and novel lineage of the Apicomplexa that has retained apicoplasts.</title>
        <authorList>
            <person name="Munoz-Gomez S.A."/>
            <person name="Durnin K."/>
            <person name="Eme L."/>
            <person name="Paight C."/>
            <person name="Lane C.E."/>
            <person name="Saffo M.B."/>
            <person name="Slamovits C.H."/>
        </authorList>
    </citation>
    <scope>NUCLEOTIDE SEQUENCE</scope>
    <source>
        <strain evidence="5">654</strain>
    </source>
</reference>
<sequence length="210" mass="25028">MIYTQQHYLLTWYPIRMFYNWTKFCNHILIFKFQFNFKRYLLTNYTFLIKHILNIETWILDSKTQSSTKTRHDIEKSNKKYRPQKGLGKARLGSLKSPLVRGGGIIFGPMYKNVAKLLKTKPTKLTKEILLFNKRHRILILKQNSFYPISNFNEHIKYQLFKLGVPVTSKILLIWLENICVEQFCKIKIVNIKNVLTLDLLTADYIIFCI</sequence>
<dbReference type="AlphaFoldDB" id="A0A5C1H808"/>
<dbReference type="PANTHER" id="PTHR10746">
    <property type="entry name" value="50S RIBOSOMAL PROTEIN L4"/>
    <property type="match status" value="1"/>
</dbReference>
<dbReference type="InterPro" id="IPR023574">
    <property type="entry name" value="Ribosomal_uL4_dom_sf"/>
</dbReference>
<evidence type="ECO:0000256" key="4">
    <source>
        <dbReference type="ARBA" id="ARBA00040565"/>
    </source>
</evidence>
<gene>
    <name evidence="5" type="primary">rpl4</name>
</gene>
<dbReference type="GO" id="GO:1990904">
    <property type="term" value="C:ribonucleoprotein complex"/>
    <property type="evidence" value="ECO:0007669"/>
    <property type="project" value="UniProtKB-KW"/>
</dbReference>
<dbReference type="Pfam" id="PF00573">
    <property type="entry name" value="Ribosomal_L4"/>
    <property type="match status" value="1"/>
</dbReference>
<dbReference type="EMBL" id="MK573205">
    <property type="protein sequence ID" value="QEM01747.1"/>
    <property type="molecule type" value="Genomic_DNA"/>
</dbReference>
<dbReference type="Gene3D" id="3.40.1370.10">
    <property type="match status" value="1"/>
</dbReference>
<keyword evidence="3" id="KW-0687">Ribonucleoprotein</keyword>
<protein>
    <recommendedName>
        <fullName evidence="4">Large ribosomal subunit protein uL4m</fullName>
    </recommendedName>
</protein>
<evidence type="ECO:0000256" key="1">
    <source>
        <dbReference type="ARBA" id="ARBA00010528"/>
    </source>
</evidence>
<dbReference type="SUPFAM" id="SSF52166">
    <property type="entry name" value="Ribosomal protein L4"/>
    <property type="match status" value="1"/>
</dbReference>
<dbReference type="InterPro" id="IPR002136">
    <property type="entry name" value="Ribosomal_uL4"/>
</dbReference>
<dbReference type="GO" id="GO:0006412">
    <property type="term" value="P:translation"/>
    <property type="evidence" value="ECO:0007669"/>
    <property type="project" value="InterPro"/>
</dbReference>
<keyword evidence="2 5" id="KW-0689">Ribosomal protein</keyword>
<evidence type="ECO:0000256" key="3">
    <source>
        <dbReference type="ARBA" id="ARBA00023274"/>
    </source>
</evidence>
<name>A0A5C1H808_9APIC</name>
<dbReference type="InterPro" id="IPR013005">
    <property type="entry name" value="Ribosomal_uL4-like"/>
</dbReference>
<evidence type="ECO:0000256" key="2">
    <source>
        <dbReference type="ARBA" id="ARBA00022980"/>
    </source>
</evidence>
<dbReference type="GO" id="GO:0005840">
    <property type="term" value="C:ribosome"/>
    <property type="evidence" value="ECO:0007669"/>
    <property type="project" value="UniProtKB-KW"/>
</dbReference>
<organism evidence="5">
    <name type="scientific">Nephromyces sp. ex Molgula occidentalis</name>
    <dbReference type="NCBI Taxonomy" id="2544991"/>
    <lineage>
        <taxon>Eukaryota</taxon>
        <taxon>Sar</taxon>
        <taxon>Alveolata</taxon>
        <taxon>Apicomplexa</taxon>
        <taxon>Aconoidasida</taxon>
        <taxon>Nephromycida</taxon>
        <taxon>Nephromyces</taxon>
    </lineage>
</organism>